<evidence type="ECO:0000256" key="3">
    <source>
        <dbReference type="ARBA" id="ARBA00044493"/>
    </source>
</evidence>
<organism evidence="6 7">
    <name type="scientific">Marasmius tenuissimus</name>
    <dbReference type="NCBI Taxonomy" id="585030"/>
    <lineage>
        <taxon>Eukaryota</taxon>
        <taxon>Fungi</taxon>
        <taxon>Dikarya</taxon>
        <taxon>Basidiomycota</taxon>
        <taxon>Agaricomycotina</taxon>
        <taxon>Agaricomycetes</taxon>
        <taxon>Agaricomycetidae</taxon>
        <taxon>Agaricales</taxon>
        <taxon>Marasmiineae</taxon>
        <taxon>Marasmiaceae</taxon>
        <taxon>Marasmius</taxon>
    </lineage>
</organism>
<dbReference type="NCBIfam" id="TIGR00756">
    <property type="entry name" value="PPR"/>
    <property type="match status" value="1"/>
</dbReference>
<comment type="caution">
    <text evidence="6">The sequence shown here is derived from an EMBL/GenBank/DDBJ whole genome shotgun (WGS) entry which is preliminary data.</text>
</comment>
<keyword evidence="2" id="KW-0677">Repeat</keyword>
<dbReference type="Pfam" id="PF12854">
    <property type="entry name" value="PPR_1"/>
    <property type="match status" value="1"/>
</dbReference>
<feature type="repeat" description="PPR" evidence="5">
    <location>
        <begin position="536"/>
        <end position="566"/>
    </location>
</feature>
<evidence type="ECO:0008006" key="8">
    <source>
        <dbReference type="Google" id="ProtNLM"/>
    </source>
</evidence>
<dbReference type="InterPro" id="IPR002885">
    <property type="entry name" value="PPR_rpt"/>
</dbReference>
<comment type="subunit">
    <text evidence="4">Binds to mitochondrial small subunit 15S rRNA.</text>
</comment>
<evidence type="ECO:0000256" key="1">
    <source>
        <dbReference type="ARBA" id="ARBA00006192"/>
    </source>
</evidence>
<evidence type="ECO:0000256" key="5">
    <source>
        <dbReference type="PROSITE-ProRule" id="PRU00708"/>
    </source>
</evidence>
<dbReference type="PANTHER" id="PTHR47447:SF24">
    <property type="entry name" value="PENTATRICOPEPTIDE REPEAT-CONTAINING PROTEIN"/>
    <property type="match status" value="1"/>
</dbReference>
<dbReference type="InterPro" id="IPR011990">
    <property type="entry name" value="TPR-like_helical_dom_sf"/>
</dbReference>
<evidence type="ECO:0000313" key="6">
    <source>
        <dbReference type="EMBL" id="KAL0067678.1"/>
    </source>
</evidence>
<dbReference type="Pfam" id="PF13041">
    <property type="entry name" value="PPR_2"/>
    <property type="match status" value="1"/>
</dbReference>
<dbReference type="EMBL" id="JBBXMP010000024">
    <property type="protein sequence ID" value="KAL0067678.1"/>
    <property type="molecule type" value="Genomic_DNA"/>
</dbReference>
<dbReference type="Gene3D" id="1.25.40.10">
    <property type="entry name" value="Tetratricopeptide repeat domain"/>
    <property type="match status" value="3"/>
</dbReference>
<reference evidence="6 7" key="1">
    <citation type="submission" date="2024-05" db="EMBL/GenBank/DDBJ databases">
        <title>A draft genome resource for the thread blight pathogen Marasmius tenuissimus strain MS-2.</title>
        <authorList>
            <person name="Yulfo-Soto G.E."/>
            <person name="Baruah I.K."/>
            <person name="Amoako-Attah I."/>
            <person name="Bukari Y."/>
            <person name="Meinhardt L.W."/>
            <person name="Bailey B.A."/>
            <person name="Cohen S.P."/>
        </authorList>
    </citation>
    <scope>NUCLEOTIDE SEQUENCE [LARGE SCALE GENOMIC DNA]</scope>
    <source>
        <strain evidence="6 7">MS-2</strain>
    </source>
</reference>
<accession>A0ABR3A236</accession>
<keyword evidence="7" id="KW-1185">Reference proteome</keyword>
<comment type="similarity">
    <text evidence="1">Belongs to the CCM1 family.</text>
</comment>
<dbReference type="Pfam" id="PF01535">
    <property type="entry name" value="PPR"/>
    <property type="match status" value="2"/>
</dbReference>
<feature type="repeat" description="PPR" evidence="5">
    <location>
        <begin position="577"/>
        <end position="611"/>
    </location>
</feature>
<feature type="repeat" description="PPR" evidence="5">
    <location>
        <begin position="388"/>
        <end position="422"/>
    </location>
</feature>
<feature type="repeat" description="PPR" evidence="5">
    <location>
        <begin position="353"/>
        <end position="387"/>
    </location>
</feature>
<evidence type="ECO:0000256" key="2">
    <source>
        <dbReference type="ARBA" id="ARBA00022737"/>
    </source>
</evidence>
<dbReference type="Proteomes" id="UP001437256">
    <property type="component" value="Unassembled WGS sequence"/>
</dbReference>
<dbReference type="Pfam" id="PF13812">
    <property type="entry name" value="PPR_3"/>
    <property type="match status" value="1"/>
</dbReference>
<evidence type="ECO:0000313" key="7">
    <source>
        <dbReference type="Proteomes" id="UP001437256"/>
    </source>
</evidence>
<protein>
    <recommendedName>
        <fullName evidence="8">Pentatricopeptide repeat-containing protein</fullName>
    </recommendedName>
</protein>
<sequence length="1004" mass="114331">MLRTPTESFDMDDALAAYDAVESEHGSSVLSAQELLTLLERSLPLAEKHYDSSTPLDVLHQWGTRFSSITTALEDRVVPHSRHNYRRLCMVSRAHALMGAYEEAIKIVESTKHLLIEPGDRWRTLRVFRSLVLAIHRYHGSTRVVDFVASHWFSLGSHLSRWSTLHYRGETGNQGRQLRKAVQQIASQIQNPVALLAGRVIAGASVDHRKILGEVLIESYCFNHLPLSGLDIHHELQRQGIQTMLNLQLSLVRSLVSEGIMGPAKLLFASIPMRSTFRFYLQTGLFVYGHDGDTVRAEDFYSRLMSQSWRNEGDIAMLMQAYATQGDSQKVEQLFNDFFPREHVGSRRMNDPQLFHYSVVIYSYARKGDVEGLNVWMDEISRQGLKPDAHVYTMLVQAFASRGDLDSISTVLTRMRSSGIPLDNVTYVNLISLLAHRRDPVGAEAMYKRAIREGISPTLQMVSALMNAHVEAGSWRGVIKVFDYIQFRPHPNLRLTIEVYNTVLKAYVVIGAPFHVVNKLFRKLEEAAKVTGVHPDAFTYALLIQSACDGGRLDYAREIFQEIEEKASIWESNVHVNVYIMTIMMAALLRRSDSKGAREIFDEMLRRGITPDATSYSVLVNCFVKGKSEIGVQMAEEYIKTIMPTTQQPWSTPRFAGRQRAVTALEHVYGPLLNGYSRLERGEDIERILQDMLDQGGEVTLGMQTTLMDAYRRMGNSEGVEACWNRIYQLGVEEMTQSLLGNFAPNDPTDNSIDRLRTNLLSVPLSIYLDGMSAAGKHVEVAEVWKTFQSKGLYFDSNNWNHLLVALLRAGEVYRAFQVAEKVIFPYQEHALAMHLERDTSPSSPLYFEEDSDSEEVMTVTSDTRNQLGTHRERMHRRNERRLDGLLQLEYNNDDFGKDFAEPLHALFQVSPAWNVWRIHPVGVRSLIWAFNSLRHGRIVTPVGTSPPDMDPTKEWDMAQELLAKITGECPRVCELVRTQSKRLLRRLGKNFYNMRFNTFGNRE</sequence>
<dbReference type="PROSITE" id="PS51375">
    <property type="entry name" value="PPR"/>
    <property type="match status" value="5"/>
</dbReference>
<evidence type="ECO:0000256" key="4">
    <source>
        <dbReference type="ARBA" id="ARBA00044511"/>
    </source>
</evidence>
<proteinExistence type="inferred from homology"/>
<name>A0ABR3A236_9AGAR</name>
<dbReference type="PANTHER" id="PTHR47447">
    <property type="entry name" value="OS03G0856100 PROTEIN"/>
    <property type="match status" value="1"/>
</dbReference>
<gene>
    <name evidence="6" type="ORF">AAF712_005393</name>
</gene>
<comment type="function">
    <text evidence="3">Regulates mitochondrial small subunit maturation by controlling 15S rRNA 5'-end processing. Localizes to the 5' precursor of the 15S rRNA in a position that is subsequently occupied by mS47 in the mature yeast mtSSU. Uses structure and sequence-specific RNA recognition, binding to a single-stranded region of the precursor and specifically recognizing bases -6 to -1. The exchange of Ccm1 for mS47 is coupled to the irreversible removal of precursor rRNA that is accompanied by conformational changes of the mitoribosomal proteins uS5m and mS26. These conformational changes signal completion of 5'-end rRNA processing through protection of the mature 5'-end of the 15S rRNA and stabilization of mS47. The removal of the 5' precursor together with the dissociation of Ccm1 may be catalyzed by the 5'-3' exoribonuclease Pet127. Involved in the specific removal of group I introns in mitochondrial encoded transcripts.</text>
</comment>
<feature type="repeat" description="PPR" evidence="5">
    <location>
        <begin position="423"/>
        <end position="457"/>
    </location>
</feature>